<evidence type="ECO:0000256" key="1">
    <source>
        <dbReference type="SAM" id="MobiDB-lite"/>
    </source>
</evidence>
<gene>
    <name evidence="2" type="ORF">CWATWH0003_B097</name>
</gene>
<feature type="compositionally biased region" description="Low complexity" evidence="1">
    <location>
        <begin position="212"/>
        <end position="222"/>
    </location>
</feature>
<dbReference type="Proteomes" id="UP000003477">
    <property type="component" value="Unassembled WGS sequence"/>
</dbReference>
<comment type="caution">
    <text evidence="2">The sequence shown here is derived from an EMBL/GenBank/DDBJ whole genome shotgun (WGS) entry which is preliminary data.</text>
</comment>
<feature type="region of interest" description="Disordered" evidence="1">
    <location>
        <begin position="197"/>
        <end position="230"/>
    </location>
</feature>
<name>G5JEB0_CROWT</name>
<sequence>MPTDRNKVSAYLSDQDFTLLGELAAQNRVSKSQMVAIAIRYMSGESTPTNTVTNLTGNVPVENGVSEVTVGALVKSKLVELLSNPTEELKQKLDALFKEYVTNNGKVESLKETCQNSKGSEVTIETPRENNGSSVTVKSPSPVSEVMSNPTITVAADSHLTNPTIELQTTQNNSSENPLEDPLNEIQEQSPLEVAKPVTEANNEIRPESEETNTAETTTQTGIEDKKSKSTKLQKRTRLTKDELDHAIEVKDLEALLDLPLTEKLGKRKVVSHLKEKCDWVNTKLGDIKLNKLNTATADEIIREYCQR</sequence>
<evidence type="ECO:0000313" key="3">
    <source>
        <dbReference type="Proteomes" id="UP000003477"/>
    </source>
</evidence>
<dbReference type="AlphaFoldDB" id="G5JEB0"/>
<dbReference type="RefSeq" id="WP_007313477.1">
    <property type="nucleotide sequence ID" value="NZ_AESD01000979.1"/>
</dbReference>
<accession>G5JEB0</accession>
<feature type="compositionally biased region" description="Low complexity" evidence="1">
    <location>
        <begin position="133"/>
        <end position="146"/>
    </location>
</feature>
<protein>
    <submittedName>
        <fullName evidence="2">Uncharacterized protein</fullName>
    </submittedName>
</protein>
<dbReference type="EMBL" id="AESD01000979">
    <property type="protein sequence ID" value="EHJ09474.1"/>
    <property type="molecule type" value="Genomic_DNA"/>
</dbReference>
<dbReference type="PATRIC" id="fig|423471.3.peg.5370"/>
<dbReference type="GeneID" id="88769035"/>
<evidence type="ECO:0000313" key="2">
    <source>
        <dbReference type="EMBL" id="EHJ09474.1"/>
    </source>
</evidence>
<proteinExistence type="predicted"/>
<reference evidence="2 3" key="1">
    <citation type="journal article" date="2011" name="Front. Microbiol.">
        <title>Two Strains of Crocosphaera watsonii with Highly Conserved Genomes are Distinguished by Strain-Specific Features.</title>
        <authorList>
            <person name="Bench S.R."/>
            <person name="Ilikchyan I.N."/>
            <person name="Tripp H.J."/>
            <person name="Zehr J.P."/>
        </authorList>
    </citation>
    <scope>NUCLEOTIDE SEQUENCE [LARGE SCALE GENOMIC DNA]</scope>
    <source>
        <strain evidence="2 3">WH 0003</strain>
    </source>
</reference>
<organism evidence="2 3">
    <name type="scientific">Crocosphaera watsonii WH 0003</name>
    <dbReference type="NCBI Taxonomy" id="423471"/>
    <lineage>
        <taxon>Bacteria</taxon>
        <taxon>Bacillati</taxon>
        <taxon>Cyanobacteriota</taxon>
        <taxon>Cyanophyceae</taxon>
        <taxon>Oscillatoriophycideae</taxon>
        <taxon>Chroococcales</taxon>
        <taxon>Aphanothecaceae</taxon>
        <taxon>Crocosphaera</taxon>
    </lineage>
</organism>
<feature type="region of interest" description="Disordered" evidence="1">
    <location>
        <begin position="118"/>
        <end position="146"/>
    </location>
</feature>